<dbReference type="Pfam" id="PF01266">
    <property type="entry name" value="DAO"/>
    <property type="match status" value="1"/>
</dbReference>
<evidence type="ECO:0000256" key="4">
    <source>
        <dbReference type="ARBA" id="ARBA00023002"/>
    </source>
</evidence>
<dbReference type="EC" id="1.1.99.2" evidence="7"/>
<proteinExistence type="inferred from homology"/>
<dbReference type="InterPro" id="IPR036188">
    <property type="entry name" value="FAD/NAD-bd_sf"/>
</dbReference>
<dbReference type="AlphaFoldDB" id="A0A077WLB3"/>
<dbReference type="PANTHER" id="PTHR43104">
    <property type="entry name" value="L-2-HYDROXYGLUTARATE DEHYDROGENASE, MITOCHONDRIAL"/>
    <property type="match status" value="1"/>
</dbReference>
<protein>
    <recommendedName>
        <fullName evidence="8">L-2-hydroxyglutarate dehydrogenase, mitochondrial</fullName>
        <ecNumber evidence="7">1.1.99.2</ecNumber>
    </recommendedName>
</protein>
<dbReference type="PANTHER" id="PTHR43104:SF3">
    <property type="entry name" value="FAD DEPENDENT OXIDOREDUCTASE DOMAIN-CONTAINING PROTEIN"/>
    <property type="match status" value="1"/>
</dbReference>
<evidence type="ECO:0000256" key="2">
    <source>
        <dbReference type="ARBA" id="ARBA00022630"/>
    </source>
</evidence>
<dbReference type="Gene3D" id="3.50.50.60">
    <property type="entry name" value="FAD/NAD(P)-binding domain"/>
    <property type="match status" value="1"/>
</dbReference>
<dbReference type="Gene3D" id="3.30.9.10">
    <property type="entry name" value="D-Amino Acid Oxidase, subunit A, domain 2"/>
    <property type="match status" value="1"/>
</dbReference>
<feature type="domain" description="FAD dependent oxidoreductase" evidence="9">
    <location>
        <begin position="90"/>
        <end position="495"/>
    </location>
</feature>
<comment type="cofactor">
    <cofactor evidence="1">
        <name>FAD</name>
        <dbReference type="ChEBI" id="CHEBI:57692"/>
    </cofactor>
</comment>
<comment type="similarity">
    <text evidence="6">Belongs to the L2HGDH family.</text>
</comment>
<comment type="catalytic activity">
    <reaction evidence="5">
        <text>(S)-2-hydroxyglutarate + A = 2-oxoglutarate + AH2</text>
        <dbReference type="Rhea" id="RHEA:21252"/>
        <dbReference type="ChEBI" id="CHEBI:13193"/>
        <dbReference type="ChEBI" id="CHEBI:16782"/>
        <dbReference type="ChEBI" id="CHEBI:16810"/>
        <dbReference type="ChEBI" id="CHEBI:17499"/>
        <dbReference type="EC" id="1.1.99.2"/>
    </reaction>
</comment>
<evidence type="ECO:0000313" key="10">
    <source>
        <dbReference type="EMBL" id="CDS07909.1"/>
    </source>
</evidence>
<dbReference type="NCBIfam" id="NF008726">
    <property type="entry name" value="PRK11728.1"/>
    <property type="match status" value="1"/>
</dbReference>
<dbReference type="SUPFAM" id="SSF51905">
    <property type="entry name" value="FAD/NAD(P)-binding domain"/>
    <property type="match status" value="1"/>
</dbReference>
<evidence type="ECO:0000259" key="9">
    <source>
        <dbReference type="Pfam" id="PF01266"/>
    </source>
</evidence>
<evidence type="ECO:0000256" key="5">
    <source>
        <dbReference type="ARBA" id="ARBA00036066"/>
    </source>
</evidence>
<gene>
    <name evidence="10" type="ORF">LRAMOSA01858</name>
</gene>
<dbReference type="EMBL" id="LK023324">
    <property type="protein sequence ID" value="CDS07909.1"/>
    <property type="molecule type" value="Genomic_DNA"/>
</dbReference>
<sequence length="528" mass="57768">MVFARSARMFTRGGRMPAITMGAFAATGMAYMAFRPEPTKVHAEQKMSFWETLPGENVPVNPGLAKLRGPAAEERFRTALSQNNGKTDFDVVIVGGGIIGLATARELLKRFPKMTVAVLEKEREVAAHQTGHNSGVIHAGIYYKPGSRMAYTCVRGAELMYEYCKQNQLPVERCGKLIVAVNEKEHKEVERLYKIATTNGVKDLQVLDSEEIRRLEPNVVAYSALYSPNTGITDYGLVAQCIANEIVQSGRAEIKLAFEASKFEQRPDGRIEIWGVEPKQRGPTLKVSAKNVITCAGFYSDRVAGLAGGNPNKAKVVTFRGTYYQLKPEYRGICRMNVYPVPSGGGIPVGVHFTPTVNTRRGIQMIVGPGACLTFTREGYSFFDFKLSDLWDSLTNVNLMMFALKNPSLSIGELYKDMNKRAFLRAAQAYVPGLTEDMVEESFAGVMSQVFEDGGIAANDYILERKVMDGKILCVRNAPTPACTASLAIAEMLVDTATEDFGWEGADKIAENKKVAAAGTQQVVSAAA</sequence>
<accession>A0A077WLB3</accession>
<dbReference type="GO" id="GO:0047545">
    <property type="term" value="F:(S)-2-hydroxyglutarate dehydrogenase activity"/>
    <property type="evidence" value="ECO:0007669"/>
    <property type="project" value="UniProtKB-EC"/>
</dbReference>
<evidence type="ECO:0000256" key="1">
    <source>
        <dbReference type="ARBA" id="ARBA00001974"/>
    </source>
</evidence>
<evidence type="ECO:0000256" key="3">
    <source>
        <dbReference type="ARBA" id="ARBA00022827"/>
    </source>
</evidence>
<dbReference type="InterPro" id="IPR006076">
    <property type="entry name" value="FAD-dep_OxRdtase"/>
</dbReference>
<keyword evidence="2" id="KW-0285">Flavoprotein</keyword>
<evidence type="ECO:0000256" key="7">
    <source>
        <dbReference type="ARBA" id="ARBA00038878"/>
    </source>
</evidence>
<reference evidence="10" key="1">
    <citation type="journal article" date="2014" name="Genome Announc.">
        <title>De novo whole-genome sequence and genome annotation of Lichtheimia ramosa.</title>
        <authorList>
            <person name="Linde J."/>
            <person name="Schwartze V."/>
            <person name="Binder U."/>
            <person name="Lass-Florl C."/>
            <person name="Voigt K."/>
            <person name="Horn F."/>
        </authorList>
    </citation>
    <scope>NUCLEOTIDE SEQUENCE</scope>
    <source>
        <strain evidence="10">JMRC FSU:6197</strain>
    </source>
</reference>
<dbReference type="OrthoDB" id="498204at2759"/>
<evidence type="ECO:0000256" key="6">
    <source>
        <dbReference type="ARBA" id="ARBA00037941"/>
    </source>
</evidence>
<keyword evidence="3" id="KW-0274">FAD</keyword>
<evidence type="ECO:0000256" key="8">
    <source>
        <dbReference type="ARBA" id="ARBA00041137"/>
    </source>
</evidence>
<name>A0A077WLB3_9FUNG</name>
<organism evidence="10">
    <name type="scientific">Lichtheimia ramosa</name>
    <dbReference type="NCBI Taxonomy" id="688394"/>
    <lineage>
        <taxon>Eukaryota</taxon>
        <taxon>Fungi</taxon>
        <taxon>Fungi incertae sedis</taxon>
        <taxon>Mucoromycota</taxon>
        <taxon>Mucoromycotina</taxon>
        <taxon>Mucoromycetes</taxon>
        <taxon>Mucorales</taxon>
        <taxon>Lichtheimiaceae</taxon>
        <taxon>Lichtheimia</taxon>
    </lineage>
</organism>
<keyword evidence="4" id="KW-0560">Oxidoreductase</keyword>